<dbReference type="EMBL" id="JAERTY010000005">
    <property type="protein sequence ID" value="MBL1409423.1"/>
    <property type="molecule type" value="Genomic_DNA"/>
</dbReference>
<protein>
    <submittedName>
        <fullName evidence="1">Uncharacterized protein</fullName>
    </submittedName>
</protein>
<reference evidence="1 2" key="1">
    <citation type="submission" date="2021-01" db="EMBL/GenBank/DDBJ databases">
        <title>C459-1 draft genome sequence.</title>
        <authorList>
            <person name="Zhang X.-F."/>
        </authorList>
    </citation>
    <scope>NUCLEOTIDE SEQUENCE [LARGE SCALE GENOMIC DNA]</scope>
    <source>
        <strain evidence="2">C459-1</strain>
    </source>
</reference>
<evidence type="ECO:0000313" key="1">
    <source>
        <dbReference type="EMBL" id="MBL1409423.1"/>
    </source>
</evidence>
<accession>A0ABS1R3Z5</accession>
<name>A0ABS1R3Z5_9SPHI</name>
<gene>
    <name evidence="1" type="ORF">JKG61_11735</name>
</gene>
<proteinExistence type="predicted"/>
<comment type="caution">
    <text evidence="1">The sequence shown here is derived from an EMBL/GenBank/DDBJ whole genome shotgun (WGS) entry which is preliminary data.</text>
</comment>
<dbReference type="RefSeq" id="WP_202103166.1">
    <property type="nucleotide sequence ID" value="NZ_JAERTY010000005.1"/>
</dbReference>
<organism evidence="1 2">
    <name type="scientific">Sphingobacterium faecale</name>
    <dbReference type="NCBI Taxonomy" id="2803775"/>
    <lineage>
        <taxon>Bacteria</taxon>
        <taxon>Pseudomonadati</taxon>
        <taxon>Bacteroidota</taxon>
        <taxon>Sphingobacteriia</taxon>
        <taxon>Sphingobacteriales</taxon>
        <taxon>Sphingobacteriaceae</taxon>
        <taxon>Sphingobacterium</taxon>
    </lineage>
</organism>
<evidence type="ECO:0000313" key="2">
    <source>
        <dbReference type="Proteomes" id="UP000625283"/>
    </source>
</evidence>
<dbReference type="Proteomes" id="UP000625283">
    <property type="component" value="Unassembled WGS sequence"/>
</dbReference>
<sequence>MELTLQLKRLGKKRVINVPYQLEEVPATLKELITACVENEVQRYNRYREEIPLVSFLNPQQIGEQAEGGKIAFSDIDNLEEVAIKKALDTAIQAFEDGLYVVFVDGTELKSLDAPIHLKDKSEVAFIRLTFLVGMRY</sequence>
<keyword evidence="2" id="KW-1185">Reference proteome</keyword>